<dbReference type="InterPro" id="IPR000387">
    <property type="entry name" value="Tyr_Pase_dom"/>
</dbReference>
<comment type="caution">
    <text evidence="3">The sequence shown here is derived from an EMBL/GenBank/DDBJ whole genome shotgun (WGS) entry which is preliminary data.</text>
</comment>
<sequence length="241" mass="25383">MLGFREVAGLRTRSGGRVRPGLLYRSGTPQFLDLAAGRRLLADTGIASTIDLRLPHEVDQEGRGPLDRLGVRHAPHPVRLRALVAPGSAVAPMPGDDPLVGTYLRYLDEGAEAVAGSVAELLEPGTLPVLLHCTVGKDRTGAVVAVLLDALGVEHEDIAADYARGAADAAEAMARLRTMASYGDAVDVYPPEALTAEPGTILRFLAAVDDRHGGSRAFLLDHGLTPAMLDELDALLVEHPG</sequence>
<keyword evidence="4" id="KW-1185">Reference proteome</keyword>
<dbReference type="InterPro" id="IPR026893">
    <property type="entry name" value="Tyr/Ser_Pase_IphP-type"/>
</dbReference>
<accession>A0A9W6P0T6</accession>
<dbReference type="InterPro" id="IPR016130">
    <property type="entry name" value="Tyr_Pase_AS"/>
</dbReference>
<dbReference type="PROSITE" id="PS50056">
    <property type="entry name" value="TYR_PHOSPHATASE_2"/>
    <property type="match status" value="1"/>
</dbReference>
<protein>
    <submittedName>
        <fullName evidence="3">Phosphotyrosine protein phosphatase</fullName>
    </submittedName>
</protein>
<dbReference type="Proteomes" id="UP001143463">
    <property type="component" value="Unassembled WGS sequence"/>
</dbReference>
<evidence type="ECO:0000259" key="2">
    <source>
        <dbReference type="PROSITE" id="PS50056"/>
    </source>
</evidence>
<evidence type="ECO:0000313" key="4">
    <source>
        <dbReference type="Proteomes" id="UP001143463"/>
    </source>
</evidence>
<dbReference type="InterPro" id="IPR029021">
    <property type="entry name" value="Prot-tyrosine_phosphatase-like"/>
</dbReference>
<dbReference type="EMBL" id="BSFQ01000052">
    <property type="protein sequence ID" value="GLL15670.1"/>
    <property type="molecule type" value="Genomic_DNA"/>
</dbReference>
<reference evidence="3" key="1">
    <citation type="journal article" date="2014" name="Int. J. Syst. Evol. Microbiol.">
        <title>Complete genome sequence of Corynebacterium casei LMG S-19264T (=DSM 44701T), isolated from a smear-ripened cheese.</title>
        <authorList>
            <consortium name="US DOE Joint Genome Institute (JGI-PGF)"/>
            <person name="Walter F."/>
            <person name="Albersmeier A."/>
            <person name="Kalinowski J."/>
            <person name="Ruckert C."/>
        </authorList>
    </citation>
    <scope>NUCLEOTIDE SEQUENCE</scope>
    <source>
        <strain evidence="3">VKM Ac-1069</strain>
    </source>
</reference>
<proteinExistence type="inferred from homology"/>
<comment type="similarity">
    <text evidence="1">Belongs to the protein-tyrosine phosphatase family.</text>
</comment>
<organism evidence="3 4">
    <name type="scientific">Pseudonocardia halophobica</name>
    <dbReference type="NCBI Taxonomy" id="29401"/>
    <lineage>
        <taxon>Bacteria</taxon>
        <taxon>Bacillati</taxon>
        <taxon>Actinomycetota</taxon>
        <taxon>Actinomycetes</taxon>
        <taxon>Pseudonocardiales</taxon>
        <taxon>Pseudonocardiaceae</taxon>
        <taxon>Pseudonocardia</taxon>
    </lineage>
</organism>
<dbReference type="SUPFAM" id="SSF52799">
    <property type="entry name" value="(Phosphotyrosine protein) phosphatases II"/>
    <property type="match status" value="1"/>
</dbReference>
<dbReference type="PROSITE" id="PS00383">
    <property type="entry name" value="TYR_PHOSPHATASE_1"/>
    <property type="match status" value="1"/>
</dbReference>
<evidence type="ECO:0000256" key="1">
    <source>
        <dbReference type="ARBA" id="ARBA00009580"/>
    </source>
</evidence>
<name>A0A9W6P0T6_9PSEU</name>
<feature type="domain" description="Tyrosine specific protein phosphatases" evidence="2">
    <location>
        <begin position="101"/>
        <end position="177"/>
    </location>
</feature>
<evidence type="ECO:0000313" key="3">
    <source>
        <dbReference type="EMBL" id="GLL15670.1"/>
    </source>
</evidence>
<dbReference type="AlphaFoldDB" id="A0A9W6P0T6"/>
<dbReference type="PANTHER" id="PTHR31126">
    <property type="entry name" value="TYROSINE-PROTEIN PHOSPHATASE"/>
    <property type="match status" value="1"/>
</dbReference>
<dbReference type="GO" id="GO:0004721">
    <property type="term" value="F:phosphoprotein phosphatase activity"/>
    <property type="evidence" value="ECO:0007669"/>
    <property type="project" value="InterPro"/>
</dbReference>
<dbReference type="Pfam" id="PF13350">
    <property type="entry name" value="Y_phosphatase3"/>
    <property type="match status" value="1"/>
</dbReference>
<dbReference type="PANTHER" id="PTHR31126:SF1">
    <property type="entry name" value="TYROSINE SPECIFIC PROTEIN PHOSPHATASES DOMAIN-CONTAINING PROTEIN"/>
    <property type="match status" value="1"/>
</dbReference>
<reference evidence="3" key="2">
    <citation type="submission" date="2023-01" db="EMBL/GenBank/DDBJ databases">
        <authorList>
            <person name="Sun Q."/>
            <person name="Evtushenko L."/>
        </authorList>
    </citation>
    <scope>NUCLEOTIDE SEQUENCE</scope>
    <source>
        <strain evidence="3">VKM Ac-1069</strain>
    </source>
</reference>
<gene>
    <name evidence="3" type="ORF">GCM10017577_68230</name>
</gene>
<dbReference type="Gene3D" id="3.90.190.10">
    <property type="entry name" value="Protein tyrosine phosphatase superfamily"/>
    <property type="match status" value="1"/>
</dbReference>